<feature type="compositionally biased region" description="Gly residues" evidence="5">
    <location>
        <begin position="388"/>
        <end position="405"/>
    </location>
</feature>
<evidence type="ECO:0000256" key="5">
    <source>
        <dbReference type="SAM" id="MobiDB-lite"/>
    </source>
</evidence>
<keyword evidence="9" id="KW-1185">Reference proteome</keyword>
<proteinExistence type="predicted"/>
<keyword evidence="3 6" id="KW-1133">Transmembrane helix</keyword>
<evidence type="ECO:0000256" key="1">
    <source>
        <dbReference type="ARBA" id="ARBA00004141"/>
    </source>
</evidence>
<reference evidence="8 9" key="1">
    <citation type="submission" date="2016-04" db="EMBL/GenBank/DDBJ databases">
        <title>Complete genome sequence of natural rubber-degrading, novel Gram-negative bacterium, Rhizobacter gummiphilus strain NS21.</title>
        <authorList>
            <person name="Tabata M."/>
            <person name="Kasai D."/>
            <person name="Fukuda M."/>
        </authorList>
    </citation>
    <scope>NUCLEOTIDE SEQUENCE [LARGE SCALE GENOMIC DNA]</scope>
    <source>
        <strain evidence="8 9">NS21</strain>
    </source>
</reference>
<feature type="transmembrane region" description="Helical" evidence="6">
    <location>
        <begin position="222"/>
        <end position="239"/>
    </location>
</feature>
<name>A0A1W6LAV1_9BURK</name>
<dbReference type="Pfam" id="PF04610">
    <property type="entry name" value="TrbL"/>
    <property type="match status" value="1"/>
</dbReference>
<evidence type="ECO:0000256" key="6">
    <source>
        <dbReference type="SAM" id="Phobius"/>
    </source>
</evidence>
<dbReference type="STRING" id="946333.A4W93_16725"/>
<sequence>MSPRIVRLAFGVSLCLSLCLFLCLGAGLAHAQAEAAPVPPADPVAAVGQLRALFAGITESIEAFGAGNASLVAVGRRTAVTLFGVLLVWGIVKSWILGKGMAQLLPEFLQPLVIFGLALWAVDHLGPVVKDSVAGLAQVFAGTLSLPGAPTELDVIDRMAVAAFDVATAAPSGPGSEWGNVINAVANQTLGRLFRLLAAAVLLVSGALAAGVMLMAKVQTSLAILFAPVMIPWAMWAPSAFVFNAWLGFLVTGAMQGVMAAAVAAMSIQAIDKVVVVARAMGPSDGMSFVTCCVLLLMAVTVGFLFMKVPSLASGLVGGASLNLDRWSAVGHATGNGLATAGAGAGTVMKEAYKFGRGAVEGFGRLGRGGGGAAGGLAGSAAGGAAGGLTSGPGRGGSATSGGGASTPTSRHTPGMAAALGRGAGMAAGAAARAMQGGSPKPYPASPATGGTSSGPAGGAPGSAKPPHQPFRPRPGTRPVNRPKAGAS</sequence>
<dbReference type="KEGG" id="rgu:A4W93_16725"/>
<organism evidence="8 9">
    <name type="scientific">Piscinibacter gummiphilus</name>
    <dbReference type="NCBI Taxonomy" id="946333"/>
    <lineage>
        <taxon>Bacteria</taxon>
        <taxon>Pseudomonadati</taxon>
        <taxon>Pseudomonadota</taxon>
        <taxon>Betaproteobacteria</taxon>
        <taxon>Burkholderiales</taxon>
        <taxon>Sphaerotilaceae</taxon>
        <taxon>Piscinibacter</taxon>
    </lineage>
</organism>
<dbReference type="OrthoDB" id="9995179at2"/>
<dbReference type="RefSeq" id="WP_085751697.1">
    <property type="nucleotide sequence ID" value="NZ_BSPR01000013.1"/>
</dbReference>
<feature type="signal peptide" evidence="7">
    <location>
        <begin position="1"/>
        <end position="31"/>
    </location>
</feature>
<keyword evidence="4 6" id="KW-0472">Membrane</keyword>
<dbReference type="EMBL" id="CP015118">
    <property type="protein sequence ID" value="ARN21409.1"/>
    <property type="molecule type" value="Genomic_DNA"/>
</dbReference>
<feature type="transmembrane region" description="Helical" evidence="6">
    <location>
        <begin position="287"/>
        <end position="307"/>
    </location>
</feature>
<keyword evidence="7" id="KW-0732">Signal</keyword>
<feature type="chain" id="PRO_5043982986" evidence="7">
    <location>
        <begin position="32"/>
        <end position="488"/>
    </location>
</feature>
<evidence type="ECO:0000256" key="3">
    <source>
        <dbReference type="ARBA" id="ARBA00022989"/>
    </source>
</evidence>
<feature type="transmembrane region" description="Helical" evidence="6">
    <location>
        <begin position="193"/>
        <end position="215"/>
    </location>
</feature>
<dbReference type="AlphaFoldDB" id="A0A1W6LAV1"/>
<evidence type="ECO:0000256" key="4">
    <source>
        <dbReference type="ARBA" id="ARBA00023136"/>
    </source>
</evidence>
<feature type="transmembrane region" description="Helical" evidence="6">
    <location>
        <begin position="245"/>
        <end position="266"/>
    </location>
</feature>
<evidence type="ECO:0000256" key="7">
    <source>
        <dbReference type="SAM" id="SignalP"/>
    </source>
</evidence>
<evidence type="ECO:0000313" key="8">
    <source>
        <dbReference type="EMBL" id="ARN21409.1"/>
    </source>
</evidence>
<feature type="compositionally biased region" description="Low complexity" evidence="5">
    <location>
        <begin position="429"/>
        <end position="438"/>
    </location>
</feature>
<feature type="region of interest" description="Disordered" evidence="5">
    <location>
        <begin position="429"/>
        <end position="488"/>
    </location>
</feature>
<feature type="compositionally biased region" description="Low complexity" evidence="5">
    <location>
        <begin position="406"/>
        <end position="417"/>
    </location>
</feature>
<keyword evidence="2 6" id="KW-0812">Transmembrane</keyword>
<feature type="compositionally biased region" description="Gly residues" evidence="5">
    <location>
        <begin position="452"/>
        <end position="461"/>
    </location>
</feature>
<evidence type="ECO:0000256" key="2">
    <source>
        <dbReference type="ARBA" id="ARBA00022692"/>
    </source>
</evidence>
<dbReference type="GO" id="GO:0016020">
    <property type="term" value="C:membrane"/>
    <property type="evidence" value="ECO:0007669"/>
    <property type="project" value="UniProtKB-SubCell"/>
</dbReference>
<dbReference type="Proteomes" id="UP000193427">
    <property type="component" value="Chromosome"/>
</dbReference>
<feature type="transmembrane region" description="Helical" evidence="6">
    <location>
        <begin position="74"/>
        <end position="92"/>
    </location>
</feature>
<dbReference type="GO" id="GO:0030255">
    <property type="term" value="P:protein secretion by the type IV secretion system"/>
    <property type="evidence" value="ECO:0007669"/>
    <property type="project" value="InterPro"/>
</dbReference>
<gene>
    <name evidence="8" type="ORF">A4W93_16725</name>
</gene>
<protein>
    <submittedName>
        <fullName evidence="8">Uncharacterized protein</fullName>
    </submittedName>
</protein>
<feature type="region of interest" description="Disordered" evidence="5">
    <location>
        <begin position="388"/>
        <end position="417"/>
    </location>
</feature>
<accession>A0A1W6LAV1</accession>
<dbReference type="InterPro" id="IPR007688">
    <property type="entry name" value="Conjugal_tfr_TrbL/VirB6"/>
</dbReference>
<evidence type="ECO:0000313" key="9">
    <source>
        <dbReference type="Proteomes" id="UP000193427"/>
    </source>
</evidence>
<comment type="subcellular location">
    <subcellularLocation>
        <location evidence="1">Membrane</location>
        <topology evidence="1">Multi-pass membrane protein</topology>
    </subcellularLocation>
</comment>